<organism evidence="3 4">
    <name type="scientific">Vibrio nigripulchritudo SOn1</name>
    <dbReference type="NCBI Taxonomy" id="1238450"/>
    <lineage>
        <taxon>Bacteria</taxon>
        <taxon>Pseudomonadati</taxon>
        <taxon>Pseudomonadota</taxon>
        <taxon>Gammaproteobacteria</taxon>
        <taxon>Vibrionales</taxon>
        <taxon>Vibrionaceae</taxon>
        <taxon>Vibrio</taxon>
    </lineage>
</organism>
<keyword evidence="2" id="KW-1133">Transmembrane helix</keyword>
<accession>A0AAV2VXX6</accession>
<protein>
    <submittedName>
        <fullName evidence="3">Uncharacterized protein</fullName>
    </submittedName>
</protein>
<keyword evidence="2" id="KW-0472">Membrane</keyword>
<feature type="compositionally biased region" description="Low complexity" evidence="1">
    <location>
        <begin position="38"/>
        <end position="56"/>
    </location>
</feature>
<dbReference type="AlphaFoldDB" id="A0AAV2VXX6"/>
<evidence type="ECO:0000313" key="3">
    <source>
        <dbReference type="EMBL" id="CCO49466.1"/>
    </source>
</evidence>
<evidence type="ECO:0000256" key="1">
    <source>
        <dbReference type="SAM" id="MobiDB-lite"/>
    </source>
</evidence>
<evidence type="ECO:0000313" key="4">
    <source>
        <dbReference type="Proteomes" id="UP000018211"/>
    </source>
</evidence>
<comment type="caution">
    <text evidence="3">The sequence shown here is derived from an EMBL/GenBank/DDBJ whole genome shotgun (WGS) entry which is preliminary data.</text>
</comment>
<dbReference type="RefSeq" id="WP_022607639.1">
    <property type="nucleotide sequence ID" value="NZ_LK391965.1"/>
</dbReference>
<evidence type="ECO:0000256" key="2">
    <source>
        <dbReference type="SAM" id="Phobius"/>
    </source>
</evidence>
<sequence length="56" mass="5834">MSDDTKVGKTTKVMQIVVIVIFVATILLAGLSYLGDQGSTSDGTEYGSSTSSESPF</sequence>
<feature type="transmembrane region" description="Helical" evidence="2">
    <location>
        <begin position="12"/>
        <end position="34"/>
    </location>
</feature>
<reference evidence="3 4" key="1">
    <citation type="journal article" date="2013" name="ISME J.">
        <title>Comparative genomics of pathogenic lineages of Vibrio nigripulchritudo identifies virulence-associated traits.</title>
        <authorList>
            <person name="Goudenege D."/>
            <person name="Labreuche Y."/>
            <person name="Krin E."/>
            <person name="Ansquer D."/>
            <person name="Mangenot S."/>
            <person name="Calteau A."/>
            <person name="Medigue C."/>
            <person name="Mazel D."/>
            <person name="Polz M.F."/>
            <person name="Le Roux F."/>
        </authorList>
    </citation>
    <scope>NUCLEOTIDE SEQUENCE [LARGE SCALE GENOMIC DNA]</scope>
    <source>
        <strain evidence="3 4">SOn1</strain>
    </source>
</reference>
<gene>
    <name evidence="3" type="ORF">VIBNISOn1_830022</name>
</gene>
<dbReference type="Proteomes" id="UP000018211">
    <property type="component" value="Unassembled WGS sequence"/>
</dbReference>
<name>A0AAV2VXX6_9VIBR</name>
<proteinExistence type="predicted"/>
<keyword evidence="2" id="KW-0812">Transmembrane</keyword>
<dbReference type="EMBL" id="CAOF01000179">
    <property type="protein sequence ID" value="CCO49466.1"/>
    <property type="molecule type" value="Genomic_DNA"/>
</dbReference>
<feature type="region of interest" description="Disordered" evidence="1">
    <location>
        <begin position="35"/>
        <end position="56"/>
    </location>
</feature>